<evidence type="ECO:0000313" key="2">
    <source>
        <dbReference type="Proteomes" id="UP000027002"/>
    </source>
</evidence>
<dbReference type="EMBL" id="CP072755">
    <property type="protein sequence ID" value="QUC19155.1"/>
    <property type="molecule type" value="Genomic_DNA"/>
</dbReference>
<dbReference type="Proteomes" id="UP000027002">
    <property type="component" value="Chromosome 3"/>
</dbReference>
<dbReference type="OrthoDB" id="4457531at2759"/>
<name>A0A8E5HPT4_USTVR</name>
<dbReference type="AlphaFoldDB" id="A0A8E5HPT4"/>
<dbReference type="KEGG" id="uvi:66064174"/>
<keyword evidence="2" id="KW-1185">Reference proteome</keyword>
<organism evidence="1 2">
    <name type="scientific">Ustilaginoidea virens</name>
    <name type="common">Rice false smut fungus</name>
    <name type="synonym">Villosiclava virens</name>
    <dbReference type="NCBI Taxonomy" id="1159556"/>
    <lineage>
        <taxon>Eukaryota</taxon>
        <taxon>Fungi</taxon>
        <taxon>Dikarya</taxon>
        <taxon>Ascomycota</taxon>
        <taxon>Pezizomycotina</taxon>
        <taxon>Sordariomycetes</taxon>
        <taxon>Hypocreomycetidae</taxon>
        <taxon>Hypocreales</taxon>
        <taxon>Clavicipitaceae</taxon>
        <taxon>Ustilaginoidea</taxon>
    </lineage>
</organism>
<dbReference type="RefSeq" id="XP_042996828.1">
    <property type="nucleotide sequence ID" value="XM_043140894.1"/>
</dbReference>
<gene>
    <name evidence="1" type="ORF">UV8b_03396</name>
</gene>
<reference evidence="1" key="1">
    <citation type="submission" date="2020-03" db="EMBL/GenBank/DDBJ databases">
        <title>A mixture of massive structural variations and highly conserved coding sequences in Ustilaginoidea virens genome.</title>
        <authorList>
            <person name="Zhang K."/>
            <person name="Zhao Z."/>
            <person name="Zhang Z."/>
            <person name="Li Y."/>
            <person name="Hsiang T."/>
            <person name="Sun W."/>
        </authorList>
    </citation>
    <scope>NUCLEOTIDE SEQUENCE</scope>
    <source>
        <strain evidence="1">UV-8b</strain>
    </source>
</reference>
<accession>A0A8E5HPT4</accession>
<evidence type="ECO:0000313" key="1">
    <source>
        <dbReference type="EMBL" id="QUC19155.1"/>
    </source>
</evidence>
<dbReference type="GeneID" id="66064174"/>
<sequence>MDIQHLPIPTPQRQVAVGREVVVPWTRQEIPLGTGFSSRRIATPNPWLTTSSPWDAQHLRAQKLLYEGAVEGKATYRDSESTSHSTGTEHTSGSLGATVGCAFLKASVTGSYDKTVLTTKDTNRVSRTCLMRHGAVRFGREPRLSWEAKALLSRPGGEALFAERFGDYYAACYVLGGDAGVYVSTSDEAVSTRSTEKVTVRVKALFFSTSRSFEKTTTGRAESFEVTMSGYDTLAGSAHVHVPTVGPSGLVRVSQAKFDEVRRASTGYVDSVDELPARIGRRMRELRLVKDRDELEWDHGLELCRAGLVVQLVLMPYSHLREYKVAVLGL</sequence>
<proteinExistence type="predicted"/>
<protein>
    <submittedName>
        <fullName evidence="1">Uncharacterized protein</fullName>
    </submittedName>
</protein>